<comment type="similarity">
    <text evidence="1">Belongs to the sigma-70 factor family. ECF subfamily.</text>
</comment>
<proteinExistence type="inferred from homology"/>
<keyword evidence="6" id="KW-0812">Transmembrane</keyword>
<dbReference type="Gene3D" id="1.10.10.10">
    <property type="entry name" value="Winged helix-like DNA-binding domain superfamily/Winged helix DNA-binding domain"/>
    <property type="match status" value="1"/>
</dbReference>
<evidence type="ECO:0000256" key="4">
    <source>
        <dbReference type="ARBA" id="ARBA00023125"/>
    </source>
</evidence>
<dbReference type="GO" id="GO:0003677">
    <property type="term" value="F:DNA binding"/>
    <property type="evidence" value="ECO:0007669"/>
    <property type="project" value="UniProtKB-KW"/>
</dbReference>
<dbReference type="InterPro" id="IPR013325">
    <property type="entry name" value="RNA_pol_sigma_r2"/>
</dbReference>
<dbReference type="AlphaFoldDB" id="A0A7W9UUS7"/>
<dbReference type="SUPFAM" id="SSF88659">
    <property type="entry name" value="Sigma3 and sigma4 domains of RNA polymerase sigma factors"/>
    <property type="match status" value="1"/>
</dbReference>
<evidence type="ECO:0000256" key="5">
    <source>
        <dbReference type="ARBA" id="ARBA00023163"/>
    </source>
</evidence>
<dbReference type="GO" id="GO:0006352">
    <property type="term" value="P:DNA-templated transcription initiation"/>
    <property type="evidence" value="ECO:0007669"/>
    <property type="project" value="InterPro"/>
</dbReference>
<name>A0A7W9UUS7_9ACTN</name>
<dbReference type="InterPro" id="IPR036388">
    <property type="entry name" value="WH-like_DNA-bd_sf"/>
</dbReference>
<reference evidence="8 9" key="1">
    <citation type="submission" date="2020-08" db="EMBL/GenBank/DDBJ databases">
        <title>Genomic Encyclopedia of Type Strains, Phase III (KMG-III): the genomes of soil and plant-associated and newly described type strains.</title>
        <authorList>
            <person name="Whitman W."/>
        </authorList>
    </citation>
    <scope>NUCLEOTIDE SEQUENCE [LARGE SCALE GENOMIC DNA]</scope>
    <source>
        <strain evidence="8 9">CECT 3313</strain>
    </source>
</reference>
<dbReference type="InterPro" id="IPR039425">
    <property type="entry name" value="RNA_pol_sigma-70-like"/>
</dbReference>
<evidence type="ECO:0000256" key="3">
    <source>
        <dbReference type="ARBA" id="ARBA00023082"/>
    </source>
</evidence>
<dbReference type="Pfam" id="PF08281">
    <property type="entry name" value="Sigma70_r4_2"/>
    <property type="match status" value="1"/>
</dbReference>
<sequence>MDEQRRARRAEALAALVTERRGQMVGFARKRLCDSGVPRSWADPEDVVHNALTSVLACPGPIERLRPYLFTAIKNEVRHAQRRYLGGQGYASLDADVRLETAAGTADPCAAADLRLDLGAALTALPPRQRTSVWCNKALGLTQAETAEVMGAAPGTVATHVSRAVVALRVTLGTLLGVVLAAFTAQWARTGTLPVDPAAGGDPAARMGHWLARWGWPQAVVAVLLVVSLTWAASTSLYPWCVRMLRRLRGGRSPEESSGVWRGEDWAVRQVAGAGGKAYRCPGCEQTIPSGVPHVVAWREHQGAQERRHWHRACWNARDRGRARVKRSRATTAAEGRS</sequence>
<dbReference type="Gene3D" id="1.10.1740.10">
    <property type="match status" value="1"/>
</dbReference>
<accession>A0A7W9UUS7</accession>
<evidence type="ECO:0000256" key="1">
    <source>
        <dbReference type="ARBA" id="ARBA00010641"/>
    </source>
</evidence>
<dbReference type="EMBL" id="JACHJK010000016">
    <property type="protein sequence ID" value="MBB5931486.1"/>
    <property type="molecule type" value="Genomic_DNA"/>
</dbReference>
<feature type="transmembrane region" description="Helical" evidence="6">
    <location>
        <begin position="166"/>
        <end position="188"/>
    </location>
</feature>
<keyword evidence="4" id="KW-0238">DNA-binding</keyword>
<dbReference type="NCBIfam" id="TIGR02937">
    <property type="entry name" value="sigma70-ECF"/>
    <property type="match status" value="1"/>
</dbReference>
<dbReference type="InterPro" id="IPR013324">
    <property type="entry name" value="RNA_pol_sigma_r3/r4-like"/>
</dbReference>
<organism evidence="8 9">
    <name type="scientific">Streptomyces echinatus</name>
    <dbReference type="NCBI Taxonomy" id="67293"/>
    <lineage>
        <taxon>Bacteria</taxon>
        <taxon>Bacillati</taxon>
        <taxon>Actinomycetota</taxon>
        <taxon>Actinomycetes</taxon>
        <taxon>Kitasatosporales</taxon>
        <taxon>Streptomycetaceae</taxon>
        <taxon>Streptomyces</taxon>
    </lineage>
</organism>
<comment type="caution">
    <text evidence="8">The sequence shown here is derived from an EMBL/GenBank/DDBJ whole genome shotgun (WGS) entry which is preliminary data.</text>
</comment>
<keyword evidence="6" id="KW-0472">Membrane</keyword>
<evidence type="ECO:0000313" key="9">
    <source>
        <dbReference type="Proteomes" id="UP000585836"/>
    </source>
</evidence>
<keyword evidence="9" id="KW-1185">Reference proteome</keyword>
<keyword evidence="3" id="KW-0731">Sigma factor</keyword>
<keyword evidence="6" id="KW-1133">Transmembrane helix</keyword>
<gene>
    <name evidence="8" type="ORF">FHS34_006995</name>
</gene>
<keyword evidence="2" id="KW-0805">Transcription regulation</keyword>
<dbReference type="Proteomes" id="UP000585836">
    <property type="component" value="Unassembled WGS sequence"/>
</dbReference>
<protein>
    <submittedName>
        <fullName evidence="8">RNA polymerase sigma-70 factor (ECF subfamily)</fullName>
    </submittedName>
</protein>
<evidence type="ECO:0000259" key="7">
    <source>
        <dbReference type="Pfam" id="PF08281"/>
    </source>
</evidence>
<dbReference type="InterPro" id="IPR013249">
    <property type="entry name" value="RNA_pol_sigma70_r4_t2"/>
</dbReference>
<dbReference type="GO" id="GO:0016987">
    <property type="term" value="F:sigma factor activity"/>
    <property type="evidence" value="ECO:0007669"/>
    <property type="project" value="UniProtKB-KW"/>
</dbReference>
<feature type="domain" description="RNA polymerase sigma factor 70 region 4 type 2" evidence="7">
    <location>
        <begin position="116"/>
        <end position="168"/>
    </location>
</feature>
<dbReference type="SUPFAM" id="SSF88946">
    <property type="entry name" value="Sigma2 domain of RNA polymerase sigma factors"/>
    <property type="match status" value="1"/>
</dbReference>
<feature type="transmembrane region" description="Helical" evidence="6">
    <location>
        <begin position="219"/>
        <end position="242"/>
    </location>
</feature>
<dbReference type="PANTHER" id="PTHR43133">
    <property type="entry name" value="RNA POLYMERASE ECF-TYPE SIGMA FACTO"/>
    <property type="match status" value="1"/>
</dbReference>
<evidence type="ECO:0000256" key="2">
    <source>
        <dbReference type="ARBA" id="ARBA00023015"/>
    </source>
</evidence>
<evidence type="ECO:0000313" key="8">
    <source>
        <dbReference type="EMBL" id="MBB5931486.1"/>
    </source>
</evidence>
<keyword evidence="5" id="KW-0804">Transcription</keyword>
<dbReference type="PANTHER" id="PTHR43133:SF8">
    <property type="entry name" value="RNA POLYMERASE SIGMA FACTOR HI_1459-RELATED"/>
    <property type="match status" value="1"/>
</dbReference>
<dbReference type="InterPro" id="IPR014284">
    <property type="entry name" value="RNA_pol_sigma-70_dom"/>
</dbReference>
<evidence type="ECO:0000256" key="6">
    <source>
        <dbReference type="SAM" id="Phobius"/>
    </source>
</evidence>